<feature type="region of interest" description="Disordered" evidence="1">
    <location>
        <begin position="372"/>
        <end position="403"/>
    </location>
</feature>
<feature type="compositionally biased region" description="Polar residues" evidence="1">
    <location>
        <begin position="451"/>
        <end position="467"/>
    </location>
</feature>
<dbReference type="Proteomes" id="UP001057375">
    <property type="component" value="Unassembled WGS sequence"/>
</dbReference>
<feature type="non-terminal residue" evidence="2">
    <location>
        <position position="626"/>
    </location>
</feature>
<evidence type="ECO:0000256" key="1">
    <source>
        <dbReference type="SAM" id="MobiDB-lite"/>
    </source>
</evidence>
<reference evidence="2" key="1">
    <citation type="submission" date="2022-03" db="EMBL/GenBank/DDBJ databases">
        <title>Draft genome sequence of Aduncisulcus paluster, a free-living microaerophilic Fornicata.</title>
        <authorList>
            <person name="Yuyama I."/>
            <person name="Kume K."/>
            <person name="Tamura T."/>
            <person name="Inagaki Y."/>
            <person name="Hashimoto T."/>
        </authorList>
    </citation>
    <scope>NUCLEOTIDE SEQUENCE</scope>
    <source>
        <strain evidence="2">NY0171</strain>
    </source>
</reference>
<dbReference type="EMBL" id="BQXS01012411">
    <property type="protein sequence ID" value="GKT22567.1"/>
    <property type="molecule type" value="Genomic_DNA"/>
</dbReference>
<dbReference type="SUPFAM" id="SSF48452">
    <property type="entry name" value="TPR-like"/>
    <property type="match status" value="1"/>
</dbReference>
<evidence type="ECO:0000313" key="3">
    <source>
        <dbReference type="Proteomes" id="UP001057375"/>
    </source>
</evidence>
<feature type="region of interest" description="Disordered" evidence="1">
    <location>
        <begin position="211"/>
        <end position="231"/>
    </location>
</feature>
<organism evidence="2 3">
    <name type="scientific">Aduncisulcus paluster</name>
    <dbReference type="NCBI Taxonomy" id="2918883"/>
    <lineage>
        <taxon>Eukaryota</taxon>
        <taxon>Metamonada</taxon>
        <taxon>Carpediemonas-like organisms</taxon>
        <taxon>Aduncisulcus</taxon>
    </lineage>
</organism>
<feature type="compositionally biased region" description="Low complexity" evidence="1">
    <location>
        <begin position="376"/>
        <end position="390"/>
    </location>
</feature>
<feature type="region of interest" description="Disordered" evidence="1">
    <location>
        <begin position="167"/>
        <end position="189"/>
    </location>
</feature>
<proteinExistence type="predicted"/>
<keyword evidence="3" id="KW-1185">Reference proteome</keyword>
<sequence length="626" mass="68312">MYWSTITSMTKRSLLRDALNSTISQSSSDPELLYLRVLTAIDVGNYDSAHLILTNIIKQPHIYQEFSAERKSALAVLQARVLLAKKAPQHAAKWLGKALAFDPTNVEAADMLYSSGLVTEREFLLLLEGVQRLMSEDEQWLPLLVLYGLANPWKGVRVDERDWDDDSTPPIADISHSVGHPVSVDPAKHTPLGIEDKSLLIEPSPALSSFSSSTSSSPSCSPSSSYLSSPSSPVFIPSSTSCDNVYMSAIKTSRALVAQSLMDRNPQLHHQQLGPQRHPDMPMATSIVRYHSIPSSRTGNVLKKSKRVDIMGKDLVHSGPRPLHRKQPAALKRNGIIDIVKRERTVPMGDISGMKPPGPDLEYLNTPFPQRRIITSSGSSSASSGSSLASIPPPGSGVTVPLSSSLPYKTPSIHTVHSSTDKHDHVIGGHCDSIHCDSTGHSDEVEEDKPLQNSPGVGLDSSSSLSHKTIGRKDQNANECRRTRRSDQFSLVHDCDDPCQQNGLREKEHHTSSVGSKASSLNVIVSKDVVFIHHDTIPIPACLIPFRNSERFFLKAINTRLHTMCDPLTASSIASEALQTFTSHSISIQHSLALSFSLLSSNTHLHSISGSLRNTYPSHPLTHTLS</sequence>
<evidence type="ECO:0000313" key="2">
    <source>
        <dbReference type="EMBL" id="GKT22567.1"/>
    </source>
</evidence>
<feature type="region of interest" description="Disordered" evidence="1">
    <location>
        <begin position="438"/>
        <end position="483"/>
    </location>
</feature>
<protein>
    <submittedName>
        <fullName evidence="2">Uncharacterized protein</fullName>
    </submittedName>
</protein>
<gene>
    <name evidence="2" type="ORF">ADUPG1_012159</name>
</gene>
<comment type="caution">
    <text evidence="2">The sequence shown here is derived from an EMBL/GenBank/DDBJ whole genome shotgun (WGS) entry which is preliminary data.</text>
</comment>
<name>A0ABQ5K0Q4_9EUKA</name>
<feature type="compositionally biased region" description="Basic and acidic residues" evidence="1">
    <location>
        <begin position="471"/>
        <end position="483"/>
    </location>
</feature>
<accession>A0ABQ5K0Q4</accession>
<dbReference type="Gene3D" id="1.25.40.10">
    <property type="entry name" value="Tetratricopeptide repeat domain"/>
    <property type="match status" value="1"/>
</dbReference>
<dbReference type="InterPro" id="IPR011990">
    <property type="entry name" value="TPR-like_helical_dom_sf"/>
</dbReference>